<feature type="compositionally biased region" description="Low complexity" evidence="4">
    <location>
        <begin position="129"/>
        <end position="140"/>
    </location>
</feature>
<dbReference type="PANTHER" id="PTHR36511:SF3">
    <property type="entry name" value="ANTITOXIN HIGA-2"/>
    <property type="match status" value="1"/>
</dbReference>
<organism evidence="6 7">
    <name type="scientific">Streptomyces hazeniae</name>
    <dbReference type="NCBI Taxonomy" id="3075538"/>
    <lineage>
        <taxon>Bacteria</taxon>
        <taxon>Bacillati</taxon>
        <taxon>Actinomycetota</taxon>
        <taxon>Actinomycetes</taxon>
        <taxon>Kitasatosporales</taxon>
        <taxon>Streptomycetaceae</taxon>
        <taxon>Streptomyces</taxon>
    </lineage>
</organism>
<protein>
    <submittedName>
        <fullName evidence="6">Helix-turn-helix domain-containing protein</fullName>
    </submittedName>
</protein>
<feature type="region of interest" description="Disordered" evidence="4">
    <location>
        <begin position="81"/>
        <end position="140"/>
    </location>
</feature>
<keyword evidence="3" id="KW-0804">Transcription</keyword>
<dbReference type="EMBL" id="JAVREQ010000037">
    <property type="protein sequence ID" value="MDT0382439.1"/>
    <property type="molecule type" value="Genomic_DNA"/>
</dbReference>
<proteinExistence type="predicted"/>
<keyword evidence="2" id="KW-0238">DNA-binding</keyword>
<dbReference type="PANTHER" id="PTHR36511">
    <property type="entry name" value="MERR FAMILY BACTERIAL REGULATORY PROTEIN"/>
    <property type="match status" value="1"/>
</dbReference>
<reference evidence="7" key="1">
    <citation type="submission" date="2023-07" db="EMBL/GenBank/DDBJ databases">
        <title>30 novel species of actinomycetes from the DSMZ collection.</title>
        <authorList>
            <person name="Nouioui I."/>
        </authorList>
    </citation>
    <scope>NUCLEOTIDE SEQUENCE [LARGE SCALE GENOMIC DNA]</scope>
    <source>
        <strain evidence="7">DSM 42041</strain>
    </source>
</reference>
<dbReference type="InterPro" id="IPR001387">
    <property type="entry name" value="Cro/C1-type_HTH"/>
</dbReference>
<evidence type="ECO:0000256" key="3">
    <source>
        <dbReference type="ARBA" id="ARBA00023163"/>
    </source>
</evidence>
<dbReference type="SUPFAM" id="SSF47413">
    <property type="entry name" value="lambda repressor-like DNA-binding domains"/>
    <property type="match status" value="1"/>
</dbReference>
<feature type="domain" description="HTH cro/C1-type" evidence="5">
    <location>
        <begin position="26"/>
        <end position="77"/>
    </location>
</feature>
<evidence type="ECO:0000256" key="4">
    <source>
        <dbReference type="SAM" id="MobiDB-lite"/>
    </source>
</evidence>
<dbReference type="NCBIfam" id="NF047542">
    <property type="entry name" value="telomere_Tap"/>
    <property type="match status" value="1"/>
</dbReference>
<dbReference type="Pfam" id="PF01381">
    <property type="entry name" value="HTH_3"/>
    <property type="match status" value="1"/>
</dbReference>
<gene>
    <name evidence="6" type="ORF">RM572_27145</name>
</gene>
<keyword evidence="1" id="KW-0805">Transcription regulation</keyword>
<dbReference type="PROSITE" id="PS50943">
    <property type="entry name" value="HTH_CROC1"/>
    <property type="match status" value="1"/>
</dbReference>
<name>A0ABU2NZM6_9ACTN</name>
<evidence type="ECO:0000256" key="1">
    <source>
        <dbReference type="ARBA" id="ARBA00023015"/>
    </source>
</evidence>
<accession>A0ABU2NZM6</accession>
<evidence type="ECO:0000256" key="2">
    <source>
        <dbReference type="ARBA" id="ARBA00023125"/>
    </source>
</evidence>
<dbReference type="CDD" id="cd00093">
    <property type="entry name" value="HTH_XRE"/>
    <property type="match status" value="1"/>
</dbReference>
<evidence type="ECO:0000313" key="6">
    <source>
        <dbReference type="EMBL" id="MDT0382439.1"/>
    </source>
</evidence>
<feature type="region of interest" description="Disordered" evidence="4">
    <location>
        <begin position="327"/>
        <end position="372"/>
    </location>
</feature>
<dbReference type="SMART" id="SM00530">
    <property type="entry name" value="HTH_XRE"/>
    <property type="match status" value="1"/>
</dbReference>
<comment type="caution">
    <text evidence="6">The sequence shown here is derived from an EMBL/GenBank/DDBJ whole genome shotgun (WGS) entry which is preliminary data.</text>
</comment>
<dbReference type="Gene3D" id="1.10.260.40">
    <property type="entry name" value="lambda repressor-like DNA-binding domains"/>
    <property type="match status" value="1"/>
</dbReference>
<dbReference type="InterPro" id="IPR052359">
    <property type="entry name" value="HTH-type_reg/antitoxin"/>
</dbReference>
<evidence type="ECO:0000259" key="5">
    <source>
        <dbReference type="PROSITE" id="PS50943"/>
    </source>
</evidence>
<dbReference type="InterPro" id="IPR010982">
    <property type="entry name" value="Lambda_DNA-bd_dom_sf"/>
</dbReference>
<evidence type="ECO:0000313" key="7">
    <source>
        <dbReference type="Proteomes" id="UP001183414"/>
    </source>
</evidence>
<keyword evidence="7" id="KW-1185">Reference proteome</keyword>
<dbReference type="RefSeq" id="WP_311676029.1">
    <property type="nucleotide sequence ID" value="NZ_JAVREQ010000037.1"/>
</dbReference>
<dbReference type="Proteomes" id="UP001183414">
    <property type="component" value="Unassembled WGS sequence"/>
</dbReference>
<sequence>MSEMFDAVDALVAGHASLPPPVERLRLRKAHGLTLDQVAGALKVRRATVGAWESGKTEPRPPHREAYARLLEKLTGLYPSDRVAAPTDAGGQSTVPAPVAKRSATPVRPAKTAGPSSTSRRPAAKKATPKPTRAPATAAAADDRFVNGPFAVVDGDGTAYGVGGLVLDCPAGDLPGLVDWALNDVALGAARLHRHGQDADPLLVLTAAATEAFGLPHRLTDRRGLRLPEDHPVVKELAGAGWQLTRRGFGPWPRIYRPADGGRRQCVQLAVLPWDALDERAWGPTADLPSAELARVLGNYATRVITPRGSAAVCGLELMTALRPPTRAVRDNDSGDWVSGQVSSSLTEAVDPAPPEAPDEHPILDGVSPRGHVRGPDEVLDEEAYEWIREPQLLTDDECTQPYAVGLDVNAAFLAATNRLTVGLSEPVHLQRPAFDKKTPGSWLVDLSHIELDPRLPSPFTPTGHAPKGPAWYATPTLAYAVELGYDVHPLEAYVRLEAGPYLDPWHARLRDAYLATMADLGVTKDLDDEAFLAAMERHKAVDPGQAAVLSAIKATVKGGLGKLRERPQGAGYRPGQPWPALHRATWRPDIRAAVIAQARTNMHRKMLRMATTAGLYPLAVLSDCVVYPSAGPSPLDFLPRTEEGKPAPGCFRLGVSPGMVKLEGARPLLWAAELLDQGHNPARHIKDTAVPADQGE</sequence>